<sequence>MTNQVKISSKLVLLVANALSFWGVLHTASAQAGPPIPQSSNRVFDYVIVGAGPGGLVTASRLSEDPNVSVAVIEAGTWAEDVVGNWSEIPAYNYNFDLKVSTSEYSGADWGFVSTPQPVIFQGMNGHVIRYPRGKTLGGSTNLNSMAWGHSTKGAFQKWADLVGDNAYTYENVARYYRKAMKFTPPDLSTRFENATPSYNPALVSTNGLLDVSYAAYSYSFTTWVAKAMQAVGIKNTNSFINGALNGSAYHMNTVNHKTGFRGSADKGYLRPYLNRPNLAVFDLTLAEQIIFDKKKVATGVKVTKDGTSYVLNARKEVIVSGGAFQTPHLLQLSGVGPKALLNQYKIPVVADLPGVGQNLQDHIFFGITYRVNVPTSSTLGANLAEDIKLFNTNATGRLTNPGGEYAGFENIPNDLRKGLSASTLKALANFPEDWPEIEYLALPSFVGDLETAPPTDGYNYATILATLMTPTSRGNVSISSTKMSDQPVINGNWLTSKEDIEVSIAMFKRLRQIWTVPELSPLTIGEEYWPGKSVQTDAQIEQLIRSSMTPVSHVTSSCKMGKKSDNLAVVDTHGKVYGVKNLRIIDASIFPFLTPGPAPQAAVYMLAEKIADDIKKGN</sequence>
<dbReference type="SUPFAM" id="SSF51905">
    <property type="entry name" value="FAD/NAD(P)-binding domain"/>
    <property type="match status" value="1"/>
</dbReference>
<feature type="signal peptide" evidence="4">
    <location>
        <begin position="1"/>
        <end position="32"/>
    </location>
</feature>
<reference evidence="6" key="1">
    <citation type="journal article" date="2020" name="Stud. Mycol.">
        <title>101 Dothideomycetes genomes: a test case for predicting lifestyles and emergence of pathogens.</title>
        <authorList>
            <person name="Haridas S."/>
            <person name="Albert R."/>
            <person name="Binder M."/>
            <person name="Bloem J."/>
            <person name="Labutti K."/>
            <person name="Salamov A."/>
            <person name="Andreopoulos B."/>
            <person name="Baker S."/>
            <person name="Barry K."/>
            <person name="Bills G."/>
            <person name="Bluhm B."/>
            <person name="Cannon C."/>
            <person name="Castanera R."/>
            <person name="Culley D."/>
            <person name="Daum C."/>
            <person name="Ezra D."/>
            <person name="Gonzalez J."/>
            <person name="Henrissat B."/>
            <person name="Kuo A."/>
            <person name="Liang C."/>
            <person name="Lipzen A."/>
            <person name="Lutzoni F."/>
            <person name="Magnuson J."/>
            <person name="Mondo S."/>
            <person name="Nolan M."/>
            <person name="Ohm R."/>
            <person name="Pangilinan J."/>
            <person name="Park H.-J."/>
            <person name="Ramirez L."/>
            <person name="Alfaro M."/>
            <person name="Sun H."/>
            <person name="Tritt A."/>
            <person name="Yoshinaga Y."/>
            <person name="Zwiers L.-H."/>
            <person name="Turgeon B."/>
            <person name="Goodwin S."/>
            <person name="Spatafora J."/>
            <person name="Crous P."/>
            <person name="Grigoriev I."/>
        </authorList>
    </citation>
    <scope>NUCLEOTIDE SEQUENCE</scope>
    <source>
        <strain evidence="6">ATCC 74209</strain>
    </source>
</reference>
<proteinExistence type="inferred from homology"/>
<dbReference type="EMBL" id="ML993929">
    <property type="protein sequence ID" value="KAF2202636.1"/>
    <property type="molecule type" value="Genomic_DNA"/>
</dbReference>
<dbReference type="Gene3D" id="3.50.50.60">
    <property type="entry name" value="FAD/NAD(P)-binding domain"/>
    <property type="match status" value="1"/>
</dbReference>
<comment type="cofactor">
    <cofactor evidence="3">
        <name>FAD</name>
        <dbReference type="ChEBI" id="CHEBI:57692"/>
    </cofactor>
</comment>
<dbReference type="PANTHER" id="PTHR11552:SF138">
    <property type="entry name" value="DEHYDROGENASE PKFF-RELATED"/>
    <property type="match status" value="1"/>
</dbReference>
<dbReference type="Pfam" id="PF05199">
    <property type="entry name" value="GMC_oxred_C"/>
    <property type="match status" value="1"/>
</dbReference>
<dbReference type="OrthoDB" id="269227at2759"/>
<feature type="domain" description="Glucose-methanol-choline oxidoreductase N-terminal" evidence="5">
    <location>
        <begin position="323"/>
        <end position="337"/>
    </location>
</feature>
<dbReference type="InterPro" id="IPR012132">
    <property type="entry name" value="GMC_OxRdtase"/>
</dbReference>
<dbReference type="Pfam" id="PF00732">
    <property type="entry name" value="GMC_oxred_N"/>
    <property type="match status" value="1"/>
</dbReference>
<dbReference type="SUPFAM" id="SSF54373">
    <property type="entry name" value="FAD-linked reductases, C-terminal domain"/>
    <property type="match status" value="1"/>
</dbReference>
<evidence type="ECO:0000256" key="3">
    <source>
        <dbReference type="PIRSR" id="PIRSR000137-2"/>
    </source>
</evidence>
<keyword evidence="2" id="KW-0325">Glycoprotein</keyword>
<name>A0A9P4JNE6_9PLEO</name>
<dbReference type="Gene3D" id="3.30.560.10">
    <property type="entry name" value="Glucose Oxidase, domain 3"/>
    <property type="match status" value="1"/>
</dbReference>
<evidence type="ECO:0000313" key="7">
    <source>
        <dbReference type="Proteomes" id="UP000799536"/>
    </source>
</evidence>
<keyword evidence="3" id="KW-0274">FAD</keyword>
<dbReference type="PROSITE" id="PS00624">
    <property type="entry name" value="GMC_OXRED_2"/>
    <property type="match status" value="1"/>
</dbReference>
<comment type="caution">
    <text evidence="6">The sequence shown here is derived from an EMBL/GenBank/DDBJ whole genome shotgun (WGS) entry which is preliminary data.</text>
</comment>
<keyword evidence="3" id="KW-0285">Flavoprotein</keyword>
<keyword evidence="4" id="KW-0732">Signal</keyword>
<dbReference type="GO" id="GO:0044550">
    <property type="term" value="P:secondary metabolite biosynthetic process"/>
    <property type="evidence" value="ECO:0007669"/>
    <property type="project" value="TreeGrafter"/>
</dbReference>
<dbReference type="Proteomes" id="UP000799536">
    <property type="component" value="Unassembled WGS sequence"/>
</dbReference>
<dbReference type="InterPro" id="IPR007867">
    <property type="entry name" value="GMC_OxRtase_C"/>
</dbReference>
<evidence type="ECO:0000313" key="6">
    <source>
        <dbReference type="EMBL" id="KAF2202636.1"/>
    </source>
</evidence>
<evidence type="ECO:0000256" key="4">
    <source>
        <dbReference type="SAM" id="SignalP"/>
    </source>
</evidence>
<dbReference type="GO" id="GO:0050660">
    <property type="term" value="F:flavin adenine dinucleotide binding"/>
    <property type="evidence" value="ECO:0007669"/>
    <property type="project" value="InterPro"/>
</dbReference>
<dbReference type="InterPro" id="IPR000172">
    <property type="entry name" value="GMC_OxRdtase_N"/>
</dbReference>
<dbReference type="PIRSF" id="PIRSF000137">
    <property type="entry name" value="Alcohol_oxidase"/>
    <property type="match status" value="1"/>
</dbReference>
<keyword evidence="7" id="KW-1185">Reference proteome</keyword>
<feature type="chain" id="PRO_5040185167" evidence="4">
    <location>
        <begin position="33"/>
        <end position="619"/>
    </location>
</feature>
<evidence type="ECO:0000256" key="1">
    <source>
        <dbReference type="ARBA" id="ARBA00010790"/>
    </source>
</evidence>
<dbReference type="InterPro" id="IPR036188">
    <property type="entry name" value="FAD/NAD-bd_sf"/>
</dbReference>
<gene>
    <name evidence="6" type="ORF">GQ43DRAFT_368683</name>
</gene>
<comment type="similarity">
    <text evidence="1">Belongs to the GMC oxidoreductase family.</text>
</comment>
<evidence type="ECO:0000256" key="2">
    <source>
        <dbReference type="ARBA" id="ARBA00023180"/>
    </source>
</evidence>
<dbReference type="AlphaFoldDB" id="A0A9P4JNE6"/>
<organism evidence="6 7">
    <name type="scientific">Delitschia confertaspora ATCC 74209</name>
    <dbReference type="NCBI Taxonomy" id="1513339"/>
    <lineage>
        <taxon>Eukaryota</taxon>
        <taxon>Fungi</taxon>
        <taxon>Dikarya</taxon>
        <taxon>Ascomycota</taxon>
        <taxon>Pezizomycotina</taxon>
        <taxon>Dothideomycetes</taxon>
        <taxon>Pleosporomycetidae</taxon>
        <taxon>Pleosporales</taxon>
        <taxon>Delitschiaceae</taxon>
        <taxon>Delitschia</taxon>
    </lineage>
</organism>
<protein>
    <submittedName>
        <fullName evidence="6">Alcohol oxidase</fullName>
    </submittedName>
</protein>
<feature type="binding site" evidence="3">
    <location>
        <begin position="600"/>
        <end position="601"/>
    </location>
    <ligand>
        <name>FAD</name>
        <dbReference type="ChEBI" id="CHEBI:57692"/>
    </ligand>
</feature>
<dbReference type="PANTHER" id="PTHR11552">
    <property type="entry name" value="GLUCOSE-METHANOL-CHOLINE GMC OXIDOREDUCTASE"/>
    <property type="match status" value="1"/>
</dbReference>
<evidence type="ECO:0000259" key="5">
    <source>
        <dbReference type="PROSITE" id="PS00624"/>
    </source>
</evidence>
<accession>A0A9P4JNE6</accession>
<dbReference type="GO" id="GO:0016614">
    <property type="term" value="F:oxidoreductase activity, acting on CH-OH group of donors"/>
    <property type="evidence" value="ECO:0007669"/>
    <property type="project" value="InterPro"/>
</dbReference>